<name>A0A285UDI6_9HYPH</name>
<dbReference type="Proteomes" id="UP000219167">
    <property type="component" value="Unassembled WGS sequence"/>
</dbReference>
<feature type="region of interest" description="Disordered" evidence="1">
    <location>
        <begin position="39"/>
        <end position="108"/>
    </location>
</feature>
<organism evidence="2 3">
    <name type="scientific">Rhizobium subbaraonis</name>
    <dbReference type="NCBI Taxonomy" id="908946"/>
    <lineage>
        <taxon>Bacteria</taxon>
        <taxon>Pseudomonadati</taxon>
        <taxon>Pseudomonadota</taxon>
        <taxon>Alphaproteobacteria</taxon>
        <taxon>Hyphomicrobiales</taxon>
        <taxon>Rhizobiaceae</taxon>
        <taxon>Rhizobium/Agrobacterium group</taxon>
        <taxon>Rhizobium</taxon>
    </lineage>
</organism>
<dbReference type="OrthoDB" id="9809589at2"/>
<evidence type="ECO:0000313" key="2">
    <source>
        <dbReference type="EMBL" id="SOC39859.1"/>
    </source>
</evidence>
<keyword evidence="3" id="KW-1185">Reference proteome</keyword>
<feature type="compositionally biased region" description="Low complexity" evidence="1">
    <location>
        <begin position="39"/>
        <end position="61"/>
    </location>
</feature>
<protein>
    <submittedName>
        <fullName evidence="2">Uncharacterized protein</fullName>
    </submittedName>
</protein>
<dbReference type="RefSeq" id="WP_097139197.1">
    <property type="nucleotide sequence ID" value="NZ_OBQD01000006.1"/>
</dbReference>
<accession>A0A285UDI6</accession>
<dbReference type="AlphaFoldDB" id="A0A285UDI6"/>
<evidence type="ECO:0000256" key="1">
    <source>
        <dbReference type="SAM" id="MobiDB-lite"/>
    </source>
</evidence>
<dbReference type="EMBL" id="OBQD01000006">
    <property type="protein sequence ID" value="SOC39859.1"/>
    <property type="molecule type" value="Genomic_DNA"/>
</dbReference>
<reference evidence="2 3" key="1">
    <citation type="submission" date="2017-08" db="EMBL/GenBank/DDBJ databases">
        <authorList>
            <person name="de Groot N.N."/>
        </authorList>
    </citation>
    <scope>NUCLEOTIDE SEQUENCE [LARGE SCALE GENOMIC DNA]</scope>
    <source>
        <strain evidence="2 3">JC85</strain>
    </source>
</reference>
<sequence>MPSLSDRIRLLRGSVFAVSLSLAVAGAFGTNAFALSELQQIPGQPPQQQQSEQPASDQPPAEAEPEAEQSEPLQLPMPDPLIRRDATTTDTAEPPEEKQATQPETPVEVIYDIEKVPEPVRRMRELIVEAAASGDIERLRPLLGKGPTQTQVSVVDGDSDPVTTLRGLSGDSEGIEILAILLDVLATGFVRVDAGTPNETYVWPYFVEKSLDTLSPPEKVELLRIVTAGDFADMQEFGGYNFYRAGISPDGQWKFFVAGD</sequence>
<gene>
    <name evidence="2" type="ORF">SAMN05892877_106229</name>
</gene>
<evidence type="ECO:0000313" key="3">
    <source>
        <dbReference type="Proteomes" id="UP000219167"/>
    </source>
</evidence>
<proteinExistence type="predicted"/>